<dbReference type="EMBL" id="GBHO01022174">
    <property type="protein sequence ID" value="JAG21430.1"/>
    <property type="molecule type" value="Transcribed_RNA"/>
</dbReference>
<evidence type="ECO:0000313" key="23">
    <source>
        <dbReference type="EMBL" id="JAG29769.1"/>
    </source>
</evidence>
<protein>
    <recommendedName>
        <fullName evidence="4 10">Phosphoglycerate kinase</fullName>
        <ecNumber evidence="4 10">2.7.2.3</ecNumber>
    </recommendedName>
</protein>
<evidence type="ECO:0000256" key="11">
    <source>
        <dbReference type="RuleBase" id="RU000696"/>
    </source>
</evidence>
<dbReference type="PANTHER" id="PTHR11406:SF23">
    <property type="entry name" value="PHOSPHOGLYCERATE KINASE 1, CHLOROPLASTIC-RELATED"/>
    <property type="match status" value="1"/>
</dbReference>
<dbReference type="EMBL" id="GBHO01022170">
    <property type="protein sequence ID" value="JAG21434.1"/>
    <property type="molecule type" value="Transcribed_RNA"/>
</dbReference>
<dbReference type="Pfam" id="PF00162">
    <property type="entry name" value="PGK"/>
    <property type="match status" value="1"/>
</dbReference>
<gene>
    <name evidence="20" type="primary">PGKC_4</name>
    <name evidence="21" type="synonym">PGKC_0</name>
    <name evidence="22" type="synonym">PGKC_1</name>
    <name evidence="16" type="synonym">PGKC_10</name>
    <name evidence="18" type="synonym">PGKC_11</name>
    <name evidence="23" type="synonym">PGKC_2</name>
    <name evidence="19" type="synonym">PGKC_3</name>
    <name evidence="14" type="synonym">PGKC_5</name>
    <name evidence="15" type="synonym">PGKC_6</name>
    <name evidence="13" type="synonym">PGKC_7</name>
    <name evidence="17" type="synonym">PGKC_8</name>
    <name evidence="12" type="synonym">PGKC_9</name>
    <name evidence="16" type="ORF">CM83_26400</name>
    <name evidence="18" type="ORF">CM83_26402</name>
    <name evidence="17" type="ORF">CM83_26404</name>
    <name evidence="13" type="ORF">CM83_26406</name>
    <name evidence="12" type="ORF">CM83_26409</name>
    <name evidence="15" type="ORF">CM83_26411</name>
    <name evidence="14" type="ORF">CM83_26414</name>
    <name evidence="20" type="ORF">CM83_26417</name>
    <name evidence="19" type="ORF">CM83_26419</name>
    <name evidence="23" type="ORF">CM83_26421</name>
    <name evidence="22" type="ORF">CM83_26422</name>
    <name evidence="21" type="ORF">CM83_26424</name>
    <name evidence="24" type="ORF">g.34197</name>
</gene>
<dbReference type="GO" id="GO:0005829">
    <property type="term" value="C:cytosol"/>
    <property type="evidence" value="ECO:0007669"/>
    <property type="project" value="TreeGrafter"/>
</dbReference>
<evidence type="ECO:0000313" key="19">
    <source>
        <dbReference type="EMBL" id="JAG21438.1"/>
    </source>
</evidence>
<dbReference type="PRINTS" id="PR00477">
    <property type="entry name" value="PHGLYCKINASE"/>
</dbReference>
<name>A0A0A9XN80_LYGHE</name>
<accession>A0A0A9XN80</accession>
<dbReference type="EMBL" id="GBHO01022168">
    <property type="protein sequence ID" value="JAG21436.1"/>
    <property type="molecule type" value="Transcribed_RNA"/>
</dbReference>
<dbReference type="EMBL" id="GBHO01022172">
    <property type="protein sequence ID" value="JAG21432.1"/>
    <property type="molecule type" value="Transcribed_RNA"/>
</dbReference>
<dbReference type="InterPro" id="IPR036043">
    <property type="entry name" value="Phosphoglycerate_kinase_sf"/>
</dbReference>
<evidence type="ECO:0000313" key="20">
    <source>
        <dbReference type="EMBL" id="JAG21439.1"/>
    </source>
</evidence>
<dbReference type="EMBL" id="GBHO01022166">
    <property type="protein sequence ID" value="JAG21438.1"/>
    <property type="molecule type" value="Transcribed_RNA"/>
</dbReference>
<evidence type="ECO:0000313" key="15">
    <source>
        <dbReference type="EMBL" id="JAG21433.1"/>
    </source>
</evidence>
<evidence type="ECO:0000256" key="8">
    <source>
        <dbReference type="ARBA" id="ARBA00022840"/>
    </source>
</evidence>
<evidence type="ECO:0000313" key="21">
    <source>
        <dbReference type="EMBL" id="JAG29767.1"/>
    </source>
</evidence>
<keyword evidence="7 10" id="KW-0418">Kinase</keyword>
<evidence type="ECO:0000313" key="13">
    <source>
        <dbReference type="EMBL" id="JAG21431.1"/>
    </source>
</evidence>
<evidence type="ECO:0000313" key="24">
    <source>
        <dbReference type="EMBL" id="JAQ08217.1"/>
    </source>
</evidence>
<evidence type="ECO:0000256" key="5">
    <source>
        <dbReference type="ARBA" id="ARBA00022679"/>
    </source>
</evidence>
<evidence type="ECO:0000256" key="7">
    <source>
        <dbReference type="ARBA" id="ARBA00022777"/>
    </source>
</evidence>
<dbReference type="AlphaFoldDB" id="A0A0A9XN80"/>
<reference evidence="24" key="3">
    <citation type="journal article" date="2016" name="Gigascience">
        <title>De novo construction of an expanded transcriptome assembly for the western tarnished plant bug, Lygus hesperus.</title>
        <authorList>
            <person name="Tassone E.E."/>
            <person name="Geib S.M."/>
            <person name="Hall B."/>
            <person name="Fabrick J.A."/>
            <person name="Brent C.S."/>
            <person name="Hull J.J."/>
        </authorList>
    </citation>
    <scope>NUCLEOTIDE SEQUENCE</scope>
</reference>
<evidence type="ECO:0000256" key="6">
    <source>
        <dbReference type="ARBA" id="ARBA00022741"/>
    </source>
</evidence>
<evidence type="ECO:0000313" key="12">
    <source>
        <dbReference type="EMBL" id="JAG21430.1"/>
    </source>
</evidence>
<evidence type="ECO:0000313" key="16">
    <source>
        <dbReference type="EMBL" id="JAG21434.1"/>
    </source>
</evidence>
<evidence type="ECO:0000256" key="3">
    <source>
        <dbReference type="ARBA" id="ARBA00008982"/>
    </source>
</evidence>
<dbReference type="Gene3D" id="3.40.50.1260">
    <property type="entry name" value="Phosphoglycerate kinase, N-terminal domain"/>
    <property type="match status" value="1"/>
</dbReference>
<dbReference type="EMBL" id="GBHO01013836">
    <property type="protein sequence ID" value="JAG29768.1"/>
    <property type="molecule type" value="Transcribed_RNA"/>
</dbReference>
<keyword evidence="8" id="KW-0067">ATP-binding</keyword>
<evidence type="ECO:0000313" key="17">
    <source>
        <dbReference type="EMBL" id="JAG21435.1"/>
    </source>
</evidence>
<sequence length="181" mass="19581">MAMPFIQAKGYVAGKLIEGDAAVEIAKKILEKAEKEKVEIVLPVDFLTASKVSQDEEPKPYDYDALPADVYALDIGKKSIDLFTKELGDCSVCVWNGPLGLFEWDAYCHGTFEIAKAVSTLTEKNQLISIAGGGETSQALEDVHIRDGTAVHFTHISTGGGASLEMLEGKQLPAFTVFRSL</sequence>
<proteinExistence type="inferred from homology"/>
<keyword evidence="5 10" id="KW-0808">Transferase</keyword>
<dbReference type="PANTHER" id="PTHR11406">
    <property type="entry name" value="PHOSPHOGLYCERATE KINASE"/>
    <property type="match status" value="1"/>
</dbReference>
<dbReference type="GO" id="GO:0006094">
    <property type="term" value="P:gluconeogenesis"/>
    <property type="evidence" value="ECO:0007669"/>
    <property type="project" value="TreeGrafter"/>
</dbReference>
<dbReference type="InterPro" id="IPR001576">
    <property type="entry name" value="Phosphoglycerate_kinase"/>
</dbReference>
<evidence type="ECO:0000313" key="18">
    <source>
        <dbReference type="EMBL" id="JAG21436.1"/>
    </source>
</evidence>
<dbReference type="EMBL" id="GBHO01013835">
    <property type="protein sequence ID" value="JAG29769.1"/>
    <property type="molecule type" value="Transcribed_RNA"/>
</dbReference>
<dbReference type="GO" id="GO:0006096">
    <property type="term" value="P:glycolytic process"/>
    <property type="evidence" value="ECO:0007669"/>
    <property type="project" value="UniProtKB-UniPathway"/>
</dbReference>
<dbReference type="GO" id="GO:0005524">
    <property type="term" value="F:ATP binding"/>
    <property type="evidence" value="ECO:0007669"/>
    <property type="project" value="UniProtKB-KW"/>
</dbReference>
<dbReference type="EMBL" id="GBHO01022171">
    <property type="protein sequence ID" value="JAG21433.1"/>
    <property type="molecule type" value="Transcribed_RNA"/>
</dbReference>
<organism evidence="20">
    <name type="scientific">Lygus hesperus</name>
    <name type="common">Western plant bug</name>
    <dbReference type="NCBI Taxonomy" id="30085"/>
    <lineage>
        <taxon>Eukaryota</taxon>
        <taxon>Metazoa</taxon>
        <taxon>Ecdysozoa</taxon>
        <taxon>Arthropoda</taxon>
        <taxon>Hexapoda</taxon>
        <taxon>Insecta</taxon>
        <taxon>Pterygota</taxon>
        <taxon>Neoptera</taxon>
        <taxon>Paraneoptera</taxon>
        <taxon>Hemiptera</taxon>
        <taxon>Heteroptera</taxon>
        <taxon>Panheteroptera</taxon>
        <taxon>Cimicomorpha</taxon>
        <taxon>Miridae</taxon>
        <taxon>Mirini</taxon>
        <taxon>Lygus</taxon>
    </lineage>
</organism>
<dbReference type="InterPro" id="IPR015824">
    <property type="entry name" value="Phosphoglycerate_kinase_N"/>
</dbReference>
<evidence type="ECO:0000313" key="22">
    <source>
        <dbReference type="EMBL" id="JAG29768.1"/>
    </source>
</evidence>
<dbReference type="EMBL" id="GBHO01013837">
    <property type="protein sequence ID" value="JAG29767.1"/>
    <property type="molecule type" value="Transcribed_RNA"/>
</dbReference>
<dbReference type="GO" id="GO:0043531">
    <property type="term" value="F:ADP binding"/>
    <property type="evidence" value="ECO:0007669"/>
    <property type="project" value="TreeGrafter"/>
</dbReference>
<evidence type="ECO:0000313" key="14">
    <source>
        <dbReference type="EMBL" id="JAG21432.1"/>
    </source>
</evidence>
<evidence type="ECO:0000256" key="1">
    <source>
        <dbReference type="ARBA" id="ARBA00000642"/>
    </source>
</evidence>
<comment type="similarity">
    <text evidence="3 10">Belongs to the phosphoglycerate kinase family.</text>
</comment>
<dbReference type="EMBL" id="GBHO01022173">
    <property type="protein sequence ID" value="JAG21431.1"/>
    <property type="molecule type" value="Transcribed_RNA"/>
</dbReference>
<keyword evidence="9" id="KW-0460">Magnesium</keyword>
<dbReference type="EMBL" id="GBHO01022165">
    <property type="protein sequence ID" value="JAG21439.1"/>
    <property type="molecule type" value="Transcribed_RNA"/>
</dbReference>
<dbReference type="UniPathway" id="UPA00109">
    <property type="reaction ID" value="UER00185"/>
</dbReference>
<comment type="cofactor">
    <cofactor evidence="2">
        <name>Mg(2+)</name>
        <dbReference type="ChEBI" id="CHEBI:18420"/>
    </cofactor>
</comment>
<comment type="pathway">
    <text evidence="10">Carbohydrate degradation; glycolysis; pyruvate from D-glyceraldehyde 3-phosphate: step 2/5.</text>
</comment>
<evidence type="ECO:0000256" key="10">
    <source>
        <dbReference type="RuleBase" id="RU000532"/>
    </source>
</evidence>
<dbReference type="EMBL" id="GBHO01022169">
    <property type="protein sequence ID" value="JAG21435.1"/>
    <property type="molecule type" value="Transcribed_RNA"/>
</dbReference>
<evidence type="ECO:0000256" key="9">
    <source>
        <dbReference type="ARBA" id="ARBA00022842"/>
    </source>
</evidence>
<dbReference type="EMBL" id="GDHC01010412">
    <property type="protein sequence ID" value="JAQ08217.1"/>
    <property type="molecule type" value="Transcribed_RNA"/>
</dbReference>
<evidence type="ECO:0000256" key="2">
    <source>
        <dbReference type="ARBA" id="ARBA00001946"/>
    </source>
</evidence>
<reference evidence="20" key="1">
    <citation type="journal article" date="2014" name="PLoS ONE">
        <title>Transcriptome-Based Identification of ABC Transporters in the Western Tarnished Plant Bug Lygus hesperus.</title>
        <authorList>
            <person name="Hull J.J."/>
            <person name="Chaney K."/>
            <person name="Geib S.M."/>
            <person name="Fabrick J.A."/>
            <person name="Brent C.S."/>
            <person name="Walsh D."/>
            <person name="Lavine L.C."/>
        </authorList>
    </citation>
    <scope>NUCLEOTIDE SEQUENCE</scope>
</reference>
<dbReference type="SUPFAM" id="SSF53748">
    <property type="entry name" value="Phosphoglycerate kinase"/>
    <property type="match status" value="1"/>
</dbReference>
<dbReference type="EC" id="2.7.2.3" evidence="4 10"/>
<evidence type="ECO:0000256" key="4">
    <source>
        <dbReference type="ARBA" id="ARBA00013061"/>
    </source>
</evidence>
<comment type="catalytic activity">
    <reaction evidence="1 10">
        <text>(2R)-3-phosphoglycerate + ATP = (2R)-3-phospho-glyceroyl phosphate + ADP</text>
        <dbReference type="Rhea" id="RHEA:14801"/>
        <dbReference type="ChEBI" id="CHEBI:30616"/>
        <dbReference type="ChEBI" id="CHEBI:57604"/>
        <dbReference type="ChEBI" id="CHEBI:58272"/>
        <dbReference type="ChEBI" id="CHEBI:456216"/>
        <dbReference type="EC" id="2.7.2.3"/>
    </reaction>
</comment>
<dbReference type="GO" id="GO:0004618">
    <property type="term" value="F:phosphoglycerate kinase activity"/>
    <property type="evidence" value="ECO:0007669"/>
    <property type="project" value="UniProtKB-EC"/>
</dbReference>
<reference evidence="20" key="2">
    <citation type="submission" date="2014-07" db="EMBL/GenBank/DDBJ databases">
        <authorList>
            <person name="Hull J."/>
        </authorList>
    </citation>
    <scope>NUCLEOTIDE SEQUENCE</scope>
</reference>
<keyword evidence="6" id="KW-0547">Nucleotide-binding</keyword>
<comment type="subunit">
    <text evidence="11">Monomer.</text>
</comment>